<dbReference type="PANTHER" id="PTHR30576">
    <property type="entry name" value="COLANIC BIOSYNTHESIS UDP-GLUCOSE LIPID CARRIER TRANSFERASE"/>
    <property type="match status" value="1"/>
</dbReference>
<keyword evidence="10" id="KW-1185">Reference proteome</keyword>
<keyword evidence="6 7" id="KW-0472">Membrane</keyword>
<evidence type="ECO:0000256" key="6">
    <source>
        <dbReference type="ARBA" id="ARBA00023136"/>
    </source>
</evidence>
<keyword evidence="5 7" id="KW-1133">Transmembrane helix</keyword>
<feature type="domain" description="Bacterial sugar transferase" evidence="8">
    <location>
        <begin position="272"/>
        <end position="459"/>
    </location>
</feature>
<protein>
    <submittedName>
        <fullName evidence="9">Exopolysaccharide biosynthesis polyprenyl glycosylphosphotransferase</fullName>
    </submittedName>
</protein>
<evidence type="ECO:0000259" key="8">
    <source>
        <dbReference type="Pfam" id="PF02397"/>
    </source>
</evidence>
<organism evidence="9 10">
    <name type="scientific">Saccharicrinis carchari</name>
    <dbReference type="NCBI Taxonomy" id="1168039"/>
    <lineage>
        <taxon>Bacteria</taxon>
        <taxon>Pseudomonadati</taxon>
        <taxon>Bacteroidota</taxon>
        <taxon>Bacteroidia</taxon>
        <taxon>Marinilabiliales</taxon>
        <taxon>Marinilabiliaceae</taxon>
        <taxon>Saccharicrinis</taxon>
    </lineage>
</organism>
<dbReference type="Pfam" id="PF02397">
    <property type="entry name" value="Bac_transf"/>
    <property type="match status" value="1"/>
</dbReference>
<dbReference type="EMBL" id="FXTB01000002">
    <property type="protein sequence ID" value="SMO50820.1"/>
    <property type="molecule type" value="Genomic_DNA"/>
</dbReference>
<dbReference type="Proteomes" id="UP000319040">
    <property type="component" value="Unassembled WGS sequence"/>
</dbReference>
<dbReference type="GO" id="GO:0016780">
    <property type="term" value="F:phosphotransferase activity, for other substituted phosphate groups"/>
    <property type="evidence" value="ECO:0007669"/>
    <property type="project" value="TreeGrafter"/>
</dbReference>
<dbReference type="InterPro" id="IPR017475">
    <property type="entry name" value="EPS_sugar_tfrase"/>
</dbReference>
<feature type="transmembrane region" description="Helical" evidence="7">
    <location>
        <begin position="277"/>
        <end position="298"/>
    </location>
</feature>
<evidence type="ECO:0000313" key="9">
    <source>
        <dbReference type="EMBL" id="SMO50820.1"/>
    </source>
</evidence>
<gene>
    <name evidence="9" type="ORF">SAMN06265379_10274</name>
</gene>
<evidence type="ECO:0000313" key="10">
    <source>
        <dbReference type="Proteomes" id="UP000319040"/>
    </source>
</evidence>
<feature type="transmembrane region" description="Helical" evidence="7">
    <location>
        <begin position="45"/>
        <end position="64"/>
    </location>
</feature>
<name>A0A521BWK7_SACCC</name>
<dbReference type="OrthoDB" id="9808602at2"/>
<dbReference type="InterPro" id="IPR003362">
    <property type="entry name" value="Bact_transf"/>
</dbReference>
<dbReference type="AlphaFoldDB" id="A0A521BWK7"/>
<dbReference type="RefSeq" id="WP_142532394.1">
    <property type="nucleotide sequence ID" value="NZ_FXTB01000002.1"/>
</dbReference>
<comment type="subcellular location">
    <subcellularLocation>
        <location evidence="1">Membrane</location>
        <topology evidence="1">Multi-pass membrane protein</topology>
    </subcellularLocation>
</comment>
<evidence type="ECO:0000256" key="4">
    <source>
        <dbReference type="ARBA" id="ARBA00022692"/>
    </source>
</evidence>
<comment type="similarity">
    <text evidence="2">Belongs to the bacterial sugar transferase family.</text>
</comment>
<keyword evidence="4 7" id="KW-0812">Transmembrane</keyword>
<evidence type="ECO:0000256" key="3">
    <source>
        <dbReference type="ARBA" id="ARBA00022679"/>
    </source>
</evidence>
<keyword evidence="3 9" id="KW-0808">Transferase</keyword>
<dbReference type="PANTHER" id="PTHR30576:SF10">
    <property type="entry name" value="SLL5057 PROTEIN"/>
    <property type="match status" value="1"/>
</dbReference>
<dbReference type="NCBIfam" id="TIGR03025">
    <property type="entry name" value="EPS_sugtrans"/>
    <property type="match status" value="1"/>
</dbReference>
<accession>A0A521BWK7</accession>
<dbReference type="GO" id="GO:0016020">
    <property type="term" value="C:membrane"/>
    <property type="evidence" value="ECO:0007669"/>
    <property type="project" value="UniProtKB-SubCell"/>
</dbReference>
<proteinExistence type="inferred from homology"/>
<feature type="transmembrane region" description="Helical" evidence="7">
    <location>
        <begin position="12"/>
        <end position="39"/>
    </location>
</feature>
<sequence>MLKEKEKVVNNFLAFVEVVIAWLSFNMAMFFCFGHFSFLKYKDSIIIHLIIGLVWFILGKYFRLAQLHRSRPYSAILFNCVVLVLTGTSLLGLAILGFELDYIGFNPLPYFGFINLFLMFAFKIAIYSSFKRARVHGRNTRSIIIIGDYTATSFIEKLLKYKEWGYKIVSIVGNNDLARIYQNVIPVLPPDTDVAKLLEHKTIDEVVFIKERMHVDEVEQLTHACSEVGVIFRMYSPFFNMLKSKAHIHHYNTMPLLTISNTPTDYLAMKVKAISDFVISLLVIILASPVFVLISILIKFTDGGSVFFKQRRVGLRGRRFDAFKFRTMVANAEELKQELMDENEMEGPVFKIKNDPRITKIGRFLRKTSLDELPQFFNVLMGDMSIVGPRPPVPEEVQKYERWQLRRLSMKPGITCTWQVSGRNDIPFDEWMKMDLEYIDNWSLKLDFVIFLKTIRTMLLADGH</sequence>
<evidence type="ECO:0000256" key="5">
    <source>
        <dbReference type="ARBA" id="ARBA00022989"/>
    </source>
</evidence>
<reference evidence="9 10" key="1">
    <citation type="submission" date="2017-05" db="EMBL/GenBank/DDBJ databases">
        <authorList>
            <person name="Varghese N."/>
            <person name="Submissions S."/>
        </authorList>
    </citation>
    <scope>NUCLEOTIDE SEQUENCE [LARGE SCALE GENOMIC DNA]</scope>
    <source>
        <strain evidence="9 10">DSM 27040</strain>
    </source>
</reference>
<evidence type="ECO:0000256" key="1">
    <source>
        <dbReference type="ARBA" id="ARBA00004141"/>
    </source>
</evidence>
<feature type="transmembrane region" description="Helical" evidence="7">
    <location>
        <begin position="110"/>
        <end position="130"/>
    </location>
</feature>
<evidence type="ECO:0000256" key="2">
    <source>
        <dbReference type="ARBA" id="ARBA00006464"/>
    </source>
</evidence>
<dbReference type="Gene3D" id="3.40.50.720">
    <property type="entry name" value="NAD(P)-binding Rossmann-like Domain"/>
    <property type="match status" value="1"/>
</dbReference>
<feature type="transmembrane region" description="Helical" evidence="7">
    <location>
        <begin position="76"/>
        <end position="98"/>
    </location>
</feature>
<evidence type="ECO:0000256" key="7">
    <source>
        <dbReference type="SAM" id="Phobius"/>
    </source>
</evidence>